<dbReference type="Pfam" id="PF02518">
    <property type="entry name" value="HATPase_c"/>
    <property type="match status" value="1"/>
</dbReference>
<dbReference type="PRINTS" id="PR00344">
    <property type="entry name" value="BCTRLSENSOR"/>
</dbReference>
<evidence type="ECO:0000256" key="4">
    <source>
        <dbReference type="ARBA" id="ARBA00022679"/>
    </source>
</evidence>
<dbReference type="PANTHER" id="PTHR43304">
    <property type="entry name" value="PHYTOCHROME-LIKE PROTEIN CPH1"/>
    <property type="match status" value="1"/>
</dbReference>
<dbReference type="InterPro" id="IPR003594">
    <property type="entry name" value="HATPase_dom"/>
</dbReference>
<dbReference type="SUPFAM" id="SSF55874">
    <property type="entry name" value="ATPase domain of HSP90 chaperone/DNA topoisomerase II/histidine kinase"/>
    <property type="match status" value="1"/>
</dbReference>
<dbReference type="PROSITE" id="PS50113">
    <property type="entry name" value="PAC"/>
    <property type="match status" value="2"/>
</dbReference>
<dbReference type="InterPro" id="IPR000014">
    <property type="entry name" value="PAS"/>
</dbReference>
<accession>A0ABX0XBK6</accession>
<dbReference type="Pfam" id="PF00512">
    <property type="entry name" value="HisKA"/>
    <property type="match status" value="1"/>
</dbReference>
<name>A0ABX0XBK6_9BACT</name>
<dbReference type="EC" id="2.7.13.3" evidence="2"/>
<dbReference type="InterPro" id="IPR036097">
    <property type="entry name" value="HisK_dim/P_sf"/>
</dbReference>
<dbReference type="EMBL" id="JAATJH010000002">
    <property type="protein sequence ID" value="NJC26361.1"/>
    <property type="molecule type" value="Genomic_DNA"/>
</dbReference>
<keyword evidence="9" id="KW-1185">Reference proteome</keyword>
<dbReference type="SMART" id="SM00388">
    <property type="entry name" value="HisKA"/>
    <property type="match status" value="1"/>
</dbReference>
<evidence type="ECO:0000313" key="8">
    <source>
        <dbReference type="EMBL" id="NJC26361.1"/>
    </source>
</evidence>
<feature type="domain" description="PAC" evidence="7">
    <location>
        <begin position="91"/>
        <end position="143"/>
    </location>
</feature>
<dbReference type="SMART" id="SM00086">
    <property type="entry name" value="PAC"/>
    <property type="match status" value="2"/>
</dbReference>
<dbReference type="PROSITE" id="PS50109">
    <property type="entry name" value="HIS_KIN"/>
    <property type="match status" value="1"/>
</dbReference>
<dbReference type="InterPro" id="IPR035965">
    <property type="entry name" value="PAS-like_dom_sf"/>
</dbReference>
<dbReference type="Gene3D" id="3.30.450.20">
    <property type="entry name" value="PAS domain"/>
    <property type="match status" value="2"/>
</dbReference>
<organism evidence="8 9">
    <name type="scientific">Neolewinella antarctica</name>
    <dbReference type="NCBI Taxonomy" id="442734"/>
    <lineage>
        <taxon>Bacteria</taxon>
        <taxon>Pseudomonadati</taxon>
        <taxon>Bacteroidota</taxon>
        <taxon>Saprospiria</taxon>
        <taxon>Saprospirales</taxon>
        <taxon>Lewinellaceae</taxon>
        <taxon>Neolewinella</taxon>
    </lineage>
</organism>
<feature type="domain" description="Histidine kinase" evidence="6">
    <location>
        <begin position="280"/>
        <end position="493"/>
    </location>
</feature>
<comment type="caution">
    <text evidence="8">The sequence shown here is derived from an EMBL/GenBank/DDBJ whole genome shotgun (WGS) entry which is preliminary data.</text>
</comment>
<dbReference type="NCBIfam" id="TIGR00229">
    <property type="entry name" value="sensory_box"/>
    <property type="match status" value="1"/>
</dbReference>
<keyword evidence="3" id="KW-0597">Phosphoprotein</keyword>
<dbReference type="InterPro" id="IPR003661">
    <property type="entry name" value="HisK_dim/P_dom"/>
</dbReference>
<sequence>MHYLQREFAERTKSGGTVLGLLQSSALDGLWYLDLEDRAQEWRNNQFWRALGYDPAVLPLLPTGPGLTNADDQAESTRRIDAHLADPGTPYDQVLRYRHQDGRTVHLRRRGAVLRDDKGNATRMLGTHTDVTHERETEALLKSSQQAARIGTWSVDLRGGSIHWDEMTKEIHQVSADFVPQLSEAMNFYKAGTSRETIARLFDRAVREGESFDTELQLVTAEGNDIWVRSIGQPEMKDGECIRVHGIFQDINLRRREEERVINYSILDAKSKEMEQFAYIASHDLREPLLTIEGFLEVIREDFAETLPVEVMSYMRTITGATKRMDELIKGLLDYSRLSAIKQLQEVNLKELFEIVMTDLNSAMSGVNIEFSYTDLPLVMGYPLELKVLFQNLVGNAIKYRRVDERLMISATCADTELGWQINIKDNGIGIAQKDLTTIFKLYRQLHGKGKYTGNGIGLANCMKIVELHGGDIWVESELGQGSTFHFTILTREELEEG</sequence>
<protein>
    <recommendedName>
        <fullName evidence="2">histidine kinase</fullName>
        <ecNumber evidence="2">2.7.13.3</ecNumber>
    </recommendedName>
</protein>
<dbReference type="PANTHER" id="PTHR43304:SF1">
    <property type="entry name" value="PAC DOMAIN-CONTAINING PROTEIN"/>
    <property type="match status" value="1"/>
</dbReference>
<dbReference type="InterPro" id="IPR005467">
    <property type="entry name" value="His_kinase_dom"/>
</dbReference>
<dbReference type="InterPro" id="IPR004358">
    <property type="entry name" value="Sig_transdc_His_kin-like_C"/>
</dbReference>
<evidence type="ECO:0000259" key="7">
    <source>
        <dbReference type="PROSITE" id="PS50113"/>
    </source>
</evidence>
<dbReference type="SMART" id="SM00387">
    <property type="entry name" value="HATPase_c"/>
    <property type="match status" value="1"/>
</dbReference>
<dbReference type="Pfam" id="PF13426">
    <property type="entry name" value="PAS_9"/>
    <property type="match status" value="1"/>
</dbReference>
<evidence type="ECO:0000256" key="2">
    <source>
        <dbReference type="ARBA" id="ARBA00012438"/>
    </source>
</evidence>
<evidence type="ECO:0000256" key="1">
    <source>
        <dbReference type="ARBA" id="ARBA00000085"/>
    </source>
</evidence>
<dbReference type="Gene3D" id="1.10.287.130">
    <property type="match status" value="1"/>
</dbReference>
<dbReference type="InterPro" id="IPR001610">
    <property type="entry name" value="PAC"/>
</dbReference>
<keyword evidence="5" id="KW-0418">Kinase</keyword>
<feature type="domain" description="PAC" evidence="7">
    <location>
        <begin position="212"/>
        <end position="263"/>
    </location>
</feature>
<evidence type="ECO:0000256" key="5">
    <source>
        <dbReference type="ARBA" id="ARBA00022777"/>
    </source>
</evidence>
<dbReference type="SUPFAM" id="SSF47384">
    <property type="entry name" value="Homodimeric domain of signal transducing histidine kinase"/>
    <property type="match status" value="1"/>
</dbReference>
<reference evidence="8 9" key="1">
    <citation type="submission" date="2020-03" db="EMBL/GenBank/DDBJ databases">
        <title>Genomic Encyclopedia of Type Strains, Phase IV (KMG-IV): sequencing the most valuable type-strain genomes for metagenomic binning, comparative biology and taxonomic classification.</title>
        <authorList>
            <person name="Goeker M."/>
        </authorList>
    </citation>
    <scope>NUCLEOTIDE SEQUENCE [LARGE SCALE GENOMIC DNA]</scope>
    <source>
        <strain evidence="8 9">DSM 105096</strain>
    </source>
</reference>
<comment type="catalytic activity">
    <reaction evidence="1">
        <text>ATP + protein L-histidine = ADP + protein N-phospho-L-histidine.</text>
        <dbReference type="EC" id="2.7.13.3"/>
    </reaction>
</comment>
<dbReference type="CDD" id="cd00082">
    <property type="entry name" value="HisKA"/>
    <property type="match status" value="1"/>
</dbReference>
<dbReference type="RefSeq" id="WP_168037110.1">
    <property type="nucleotide sequence ID" value="NZ_JAATJH010000002.1"/>
</dbReference>
<dbReference type="CDD" id="cd00130">
    <property type="entry name" value="PAS"/>
    <property type="match status" value="1"/>
</dbReference>
<dbReference type="InterPro" id="IPR036890">
    <property type="entry name" value="HATPase_C_sf"/>
</dbReference>
<evidence type="ECO:0000313" key="9">
    <source>
        <dbReference type="Proteomes" id="UP000770785"/>
    </source>
</evidence>
<dbReference type="Pfam" id="PF08447">
    <property type="entry name" value="PAS_3"/>
    <property type="match status" value="1"/>
</dbReference>
<dbReference type="Gene3D" id="3.30.565.10">
    <property type="entry name" value="Histidine kinase-like ATPase, C-terminal domain"/>
    <property type="match status" value="1"/>
</dbReference>
<evidence type="ECO:0000259" key="6">
    <source>
        <dbReference type="PROSITE" id="PS50109"/>
    </source>
</evidence>
<dbReference type="SUPFAM" id="SSF55785">
    <property type="entry name" value="PYP-like sensor domain (PAS domain)"/>
    <property type="match status" value="2"/>
</dbReference>
<proteinExistence type="predicted"/>
<gene>
    <name evidence="8" type="ORF">GGR27_001860</name>
</gene>
<keyword evidence="4" id="KW-0808">Transferase</keyword>
<dbReference type="InterPro" id="IPR013655">
    <property type="entry name" value="PAS_fold_3"/>
</dbReference>
<dbReference type="Proteomes" id="UP000770785">
    <property type="component" value="Unassembled WGS sequence"/>
</dbReference>
<dbReference type="InterPro" id="IPR000700">
    <property type="entry name" value="PAS-assoc_C"/>
</dbReference>
<dbReference type="InterPro" id="IPR052162">
    <property type="entry name" value="Sensor_kinase/Photoreceptor"/>
</dbReference>
<evidence type="ECO:0000256" key="3">
    <source>
        <dbReference type="ARBA" id="ARBA00022553"/>
    </source>
</evidence>